<dbReference type="Proteomes" id="UP000228809">
    <property type="component" value="Unassembled WGS sequence"/>
</dbReference>
<comment type="caution">
    <text evidence="2">The sequence shown here is derived from an EMBL/GenBank/DDBJ whole genome shotgun (WGS) entry which is preliminary data.</text>
</comment>
<accession>A0A2M6WEW7</accession>
<proteinExistence type="predicted"/>
<protein>
    <recommendedName>
        <fullName evidence="1">DUF4189 domain-containing protein</fullName>
    </recommendedName>
</protein>
<name>A0A2M6WEW7_9BACT</name>
<dbReference type="AlphaFoldDB" id="A0A2M6WEW7"/>
<dbReference type="Pfam" id="PF13827">
    <property type="entry name" value="DUF4189"/>
    <property type="match status" value="1"/>
</dbReference>
<evidence type="ECO:0000313" key="2">
    <source>
        <dbReference type="EMBL" id="PIT91319.1"/>
    </source>
</evidence>
<dbReference type="EMBL" id="PFBJ01000004">
    <property type="protein sequence ID" value="PIT91319.1"/>
    <property type="molecule type" value="Genomic_DNA"/>
</dbReference>
<evidence type="ECO:0000313" key="3">
    <source>
        <dbReference type="Proteomes" id="UP000228809"/>
    </source>
</evidence>
<organism evidence="2 3">
    <name type="scientific">Candidatus Kaiserbacteria bacterium CG10_big_fil_rev_8_21_14_0_10_49_17</name>
    <dbReference type="NCBI Taxonomy" id="1974609"/>
    <lineage>
        <taxon>Bacteria</taxon>
        <taxon>Candidatus Kaiseribacteriota</taxon>
    </lineage>
</organism>
<feature type="domain" description="DUF4189" evidence="1">
    <location>
        <begin position="25"/>
        <end position="113"/>
    </location>
</feature>
<sequence length="118" mass="13100">MAIVLSTLTATATPARADCYRPNCWGAIAFNRYTHSWGRALNYPNMWSARNAANYRCSGSCIVIHFRNACGAVYVSGNGYGWATRAYHNSAKSAAYWSCRQRNGYCSFLLSGCTARQF</sequence>
<dbReference type="InterPro" id="IPR025240">
    <property type="entry name" value="DUF4189"/>
</dbReference>
<evidence type="ECO:0000259" key="1">
    <source>
        <dbReference type="Pfam" id="PF13827"/>
    </source>
</evidence>
<reference evidence="3" key="1">
    <citation type="submission" date="2017-09" db="EMBL/GenBank/DDBJ databases">
        <title>Depth-based differentiation of microbial function through sediment-hosted aquifers and enrichment of novel symbionts in the deep terrestrial subsurface.</title>
        <authorList>
            <person name="Probst A.J."/>
            <person name="Ladd B."/>
            <person name="Jarett J.K."/>
            <person name="Geller-Mcgrath D.E."/>
            <person name="Sieber C.M.K."/>
            <person name="Emerson J.B."/>
            <person name="Anantharaman K."/>
            <person name="Thomas B.C."/>
            <person name="Malmstrom R."/>
            <person name="Stieglmeier M."/>
            <person name="Klingl A."/>
            <person name="Woyke T."/>
            <person name="Ryan C.M."/>
            <person name="Banfield J.F."/>
        </authorList>
    </citation>
    <scope>NUCLEOTIDE SEQUENCE [LARGE SCALE GENOMIC DNA]</scope>
</reference>
<gene>
    <name evidence="2" type="ORF">COU17_00810</name>
</gene>